<dbReference type="Pfam" id="PF07690">
    <property type="entry name" value="MFS_1"/>
    <property type="match status" value="1"/>
</dbReference>
<proteinExistence type="predicted"/>
<dbReference type="GO" id="GO:1990961">
    <property type="term" value="P:xenobiotic detoxification by transmembrane export across the plasma membrane"/>
    <property type="evidence" value="ECO:0007669"/>
    <property type="project" value="TreeGrafter"/>
</dbReference>
<evidence type="ECO:0000256" key="4">
    <source>
        <dbReference type="ARBA" id="ARBA00023136"/>
    </source>
</evidence>
<dbReference type="Proteomes" id="UP000799770">
    <property type="component" value="Unassembled WGS sequence"/>
</dbReference>
<feature type="transmembrane region" description="Helical" evidence="5">
    <location>
        <begin position="120"/>
        <end position="139"/>
    </location>
</feature>
<dbReference type="SUPFAM" id="SSF103473">
    <property type="entry name" value="MFS general substrate transporter"/>
    <property type="match status" value="1"/>
</dbReference>
<accession>A0A6A5YJ28</accession>
<feature type="transmembrane region" description="Helical" evidence="5">
    <location>
        <begin position="248"/>
        <end position="270"/>
    </location>
</feature>
<feature type="transmembrane region" description="Helical" evidence="5">
    <location>
        <begin position="351"/>
        <end position="378"/>
    </location>
</feature>
<dbReference type="PANTHER" id="PTHR23502:SF23">
    <property type="entry name" value="FLUCONAZOLE RESISTANCE PROTEIN 1"/>
    <property type="match status" value="1"/>
</dbReference>
<dbReference type="PROSITE" id="PS50850">
    <property type="entry name" value="MFS"/>
    <property type="match status" value="1"/>
</dbReference>
<keyword evidence="8" id="KW-1185">Reference proteome</keyword>
<gene>
    <name evidence="7" type="ORF">BDV96DRAFT_532994</name>
</gene>
<dbReference type="GO" id="GO:0015244">
    <property type="term" value="F:fluconazole transmembrane transporter activity"/>
    <property type="evidence" value="ECO:0007669"/>
    <property type="project" value="TreeGrafter"/>
</dbReference>
<evidence type="ECO:0000259" key="6">
    <source>
        <dbReference type="PROSITE" id="PS50850"/>
    </source>
</evidence>
<feature type="domain" description="Major facilitator superfamily (MFS) profile" evidence="6">
    <location>
        <begin position="121"/>
        <end position="562"/>
    </location>
</feature>
<evidence type="ECO:0000313" key="8">
    <source>
        <dbReference type="Proteomes" id="UP000799770"/>
    </source>
</evidence>
<organism evidence="7 8">
    <name type="scientific">Lophiotrema nucula</name>
    <dbReference type="NCBI Taxonomy" id="690887"/>
    <lineage>
        <taxon>Eukaryota</taxon>
        <taxon>Fungi</taxon>
        <taxon>Dikarya</taxon>
        <taxon>Ascomycota</taxon>
        <taxon>Pezizomycotina</taxon>
        <taxon>Dothideomycetes</taxon>
        <taxon>Pleosporomycetidae</taxon>
        <taxon>Pleosporales</taxon>
        <taxon>Lophiotremataceae</taxon>
        <taxon>Lophiotrema</taxon>
    </lineage>
</organism>
<dbReference type="AlphaFoldDB" id="A0A6A5YJ28"/>
<keyword evidence="3 5" id="KW-1133">Transmembrane helix</keyword>
<dbReference type="InterPro" id="IPR036259">
    <property type="entry name" value="MFS_trans_sf"/>
</dbReference>
<feature type="transmembrane region" description="Helical" evidence="5">
    <location>
        <begin position="277"/>
        <end position="295"/>
    </location>
</feature>
<name>A0A6A5YJ28_9PLEO</name>
<dbReference type="InterPro" id="IPR020846">
    <property type="entry name" value="MFS_dom"/>
</dbReference>
<feature type="transmembrane region" description="Helical" evidence="5">
    <location>
        <begin position="529"/>
        <end position="550"/>
    </location>
</feature>
<dbReference type="GO" id="GO:0005886">
    <property type="term" value="C:plasma membrane"/>
    <property type="evidence" value="ECO:0007669"/>
    <property type="project" value="TreeGrafter"/>
</dbReference>
<dbReference type="Gene3D" id="1.20.1250.20">
    <property type="entry name" value="MFS general substrate transporter like domains"/>
    <property type="match status" value="1"/>
</dbReference>
<feature type="transmembrane region" description="Helical" evidence="5">
    <location>
        <begin position="466"/>
        <end position="489"/>
    </location>
</feature>
<keyword evidence="2 5" id="KW-0812">Transmembrane</keyword>
<evidence type="ECO:0000313" key="7">
    <source>
        <dbReference type="EMBL" id="KAF2107055.1"/>
    </source>
</evidence>
<evidence type="ECO:0000256" key="5">
    <source>
        <dbReference type="SAM" id="Phobius"/>
    </source>
</evidence>
<dbReference type="InterPro" id="IPR011701">
    <property type="entry name" value="MFS"/>
</dbReference>
<keyword evidence="4 5" id="KW-0472">Membrane</keyword>
<dbReference type="EMBL" id="ML977357">
    <property type="protein sequence ID" value="KAF2107055.1"/>
    <property type="molecule type" value="Genomic_DNA"/>
</dbReference>
<feature type="transmembrane region" description="Helical" evidence="5">
    <location>
        <begin position="390"/>
        <end position="409"/>
    </location>
</feature>
<reference evidence="7" key="1">
    <citation type="journal article" date="2020" name="Stud. Mycol.">
        <title>101 Dothideomycetes genomes: a test case for predicting lifestyles and emergence of pathogens.</title>
        <authorList>
            <person name="Haridas S."/>
            <person name="Albert R."/>
            <person name="Binder M."/>
            <person name="Bloem J."/>
            <person name="Labutti K."/>
            <person name="Salamov A."/>
            <person name="Andreopoulos B."/>
            <person name="Baker S."/>
            <person name="Barry K."/>
            <person name="Bills G."/>
            <person name="Bluhm B."/>
            <person name="Cannon C."/>
            <person name="Castanera R."/>
            <person name="Culley D."/>
            <person name="Daum C."/>
            <person name="Ezra D."/>
            <person name="Gonzalez J."/>
            <person name="Henrissat B."/>
            <person name="Kuo A."/>
            <person name="Liang C."/>
            <person name="Lipzen A."/>
            <person name="Lutzoni F."/>
            <person name="Magnuson J."/>
            <person name="Mondo S."/>
            <person name="Nolan M."/>
            <person name="Ohm R."/>
            <person name="Pangilinan J."/>
            <person name="Park H.-J."/>
            <person name="Ramirez L."/>
            <person name="Alfaro M."/>
            <person name="Sun H."/>
            <person name="Tritt A."/>
            <person name="Yoshinaga Y."/>
            <person name="Zwiers L.-H."/>
            <person name="Turgeon B."/>
            <person name="Goodwin S."/>
            <person name="Spatafora J."/>
            <person name="Crous P."/>
            <person name="Grigoriev I."/>
        </authorList>
    </citation>
    <scope>NUCLEOTIDE SEQUENCE</scope>
    <source>
        <strain evidence="7">CBS 627.86</strain>
    </source>
</reference>
<evidence type="ECO:0000256" key="2">
    <source>
        <dbReference type="ARBA" id="ARBA00022692"/>
    </source>
</evidence>
<evidence type="ECO:0000256" key="1">
    <source>
        <dbReference type="ARBA" id="ARBA00004141"/>
    </source>
</evidence>
<feature type="transmembrane region" description="Helical" evidence="5">
    <location>
        <begin position="190"/>
        <end position="219"/>
    </location>
</feature>
<comment type="subcellular location">
    <subcellularLocation>
        <location evidence="1">Membrane</location>
        <topology evidence="1">Multi-pass membrane protein</topology>
    </subcellularLocation>
</comment>
<feature type="transmembrane region" description="Helical" evidence="5">
    <location>
        <begin position="159"/>
        <end position="178"/>
    </location>
</feature>
<evidence type="ECO:0000256" key="3">
    <source>
        <dbReference type="ARBA" id="ARBA00022989"/>
    </source>
</evidence>
<protein>
    <submittedName>
        <fullName evidence="7">MFS transporter</fullName>
    </submittedName>
</protein>
<feature type="transmembrane region" description="Helical" evidence="5">
    <location>
        <begin position="434"/>
        <end position="454"/>
    </location>
</feature>
<dbReference type="OrthoDB" id="3648854at2759"/>
<sequence>MLNFQSIRDTPAGQLLRQLGFRTTLAYAEESASFQAPSFVSIRDYTPSDRTSDVEDKEADVEADAVQKVPTVTATDLATSEDVITRTLSAKGIDNPIVVGWYSDKDIDNPRNWSFAKKSWVVVGLSLYTFVVYCTASIITPLHDMTMVKYGVSEPVVSLGLSMYVLGYAIGPMFLSPVSEIPFIGRNIPYYSSFALFFLISIILCVVDNFPAMIVLRFLQGLFGSTPLATGAATMEDIYDMYDAPYGYIWWIASMYCGPALGPLFAGYAVSDNWRWPFYETVIMSFIILLILPFLPETSPSNILLRRAKRLRAATGNQSYLAASELKPLNFGRTLMDALNKPIVISILDPAIAYACVYGAIVYASYYSFFEVFPIVYLEIYQMSLGGMGLIFLSLTIGCAVGLVGYFYYLKKYFIPRARKYHEVNKKPVEHEEWLRPGLVGVWGVVAGLLLFAWTARESVHYIVPTIGIAIWSATSFIVFQSLVCYIPLTYPKYVASLFAANDLVRSSTAAGFVEFTRYMYLDLGVGKGVTVVAGLSALGLIGHFGLFWFGKGLRARSKFTG</sequence>
<dbReference type="PANTHER" id="PTHR23502">
    <property type="entry name" value="MAJOR FACILITATOR SUPERFAMILY"/>
    <property type="match status" value="1"/>
</dbReference>